<dbReference type="PANTHER" id="PTHR21567:SF87">
    <property type="entry name" value="CRESCERIN-LIKE PROTEIN CHE-12"/>
    <property type="match status" value="1"/>
</dbReference>
<dbReference type="GO" id="GO:0005881">
    <property type="term" value="C:cytoplasmic microtubule"/>
    <property type="evidence" value="ECO:0007669"/>
    <property type="project" value="TreeGrafter"/>
</dbReference>
<dbReference type="Proteomes" id="UP000479000">
    <property type="component" value="Unassembled WGS sequence"/>
</dbReference>
<name>A0A6H5G7N5_9HEMI</name>
<dbReference type="PANTHER" id="PTHR21567">
    <property type="entry name" value="CLASP"/>
    <property type="match status" value="1"/>
</dbReference>
<protein>
    <submittedName>
        <fullName evidence="2">Uncharacterized protein</fullName>
    </submittedName>
</protein>
<feature type="compositionally biased region" description="Polar residues" evidence="1">
    <location>
        <begin position="108"/>
        <end position="125"/>
    </location>
</feature>
<feature type="compositionally biased region" description="Polar residues" evidence="1">
    <location>
        <begin position="239"/>
        <end position="273"/>
    </location>
</feature>
<feature type="compositionally biased region" description="Polar residues" evidence="1">
    <location>
        <begin position="91"/>
        <end position="100"/>
    </location>
</feature>
<evidence type="ECO:0000256" key="1">
    <source>
        <dbReference type="SAM" id="MobiDB-lite"/>
    </source>
</evidence>
<evidence type="ECO:0000313" key="2">
    <source>
        <dbReference type="EMBL" id="CAA9998800.1"/>
    </source>
</evidence>
<dbReference type="AlphaFoldDB" id="A0A6H5G7N5"/>
<keyword evidence="3" id="KW-1185">Reference proteome</keyword>
<feature type="compositionally biased region" description="Polar residues" evidence="1">
    <location>
        <begin position="168"/>
        <end position="178"/>
    </location>
</feature>
<evidence type="ECO:0000313" key="3">
    <source>
        <dbReference type="Proteomes" id="UP000479000"/>
    </source>
</evidence>
<dbReference type="GO" id="GO:0005929">
    <property type="term" value="C:cilium"/>
    <property type="evidence" value="ECO:0007669"/>
    <property type="project" value="TreeGrafter"/>
</dbReference>
<feature type="compositionally biased region" description="Basic and acidic residues" evidence="1">
    <location>
        <begin position="182"/>
        <end position="203"/>
    </location>
</feature>
<proteinExistence type="predicted"/>
<dbReference type="GO" id="GO:0000226">
    <property type="term" value="P:microtubule cytoskeleton organization"/>
    <property type="evidence" value="ECO:0007669"/>
    <property type="project" value="TreeGrafter"/>
</dbReference>
<accession>A0A6H5G7N5</accession>
<organism evidence="2 3">
    <name type="scientific">Nesidiocoris tenuis</name>
    <dbReference type="NCBI Taxonomy" id="355587"/>
    <lineage>
        <taxon>Eukaryota</taxon>
        <taxon>Metazoa</taxon>
        <taxon>Ecdysozoa</taxon>
        <taxon>Arthropoda</taxon>
        <taxon>Hexapoda</taxon>
        <taxon>Insecta</taxon>
        <taxon>Pterygota</taxon>
        <taxon>Neoptera</taxon>
        <taxon>Paraneoptera</taxon>
        <taxon>Hemiptera</taxon>
        <taxon>Heteroptera</taxon>
        <taxon>Panheteroptera</taxon>
        <taxon>Cimicomorpha</taxon>
        <taxon>Miridae</taxon>
        <taxon>Dicyphina</taxon>
        <taxon>Nesidiocoris</taxon>
    </lineage>
</organism>
<dbReference type="EMBL" id="CADCXU010007342">
    <property type="protein sequence ID" value="CAA9998800.1"/>
    <property type="molecule type" value="Genomic_DNA"/>
</dbReference>
<dbReference type="GO" id="GO:0008017">
    <property type="term" value="F:microtubule binding"/>
    <property type="evidence" value="ECO:0007669"/>
    <property type="project" value="TreeGrafter"/>
</dbReference>
<reference evidence="2 3" key="1">
    <citation type="submission" date="2020-02" db="EMBL/GenBank/DDBJ databases">
        <authorList>
            <person name="Ferguson B K."/>
        </authorList>
    </citation>
    <scope>NUCLEOTIDE SEQUENCE [LARGE SCALE GENOMIC DNA]</scope>
</reference>
<dbReference type="OrthoDB" id="63891at2759"/>
<feature type="region of interest" description="Disordered" evidence="1">
    <location>
        <begin position="89"/>
        <end position="297"/>
    </location>
</feature>
<sequence>MWFKCCSGNSAVAPTSPSSTIRATVESDNNNSSWGEIIKDKLPSWFPKKDKVVDDKSSLSDSITLIKLPSPTESRSSYNGVKENGFIRSPVINSDASRSEPSLVGRSPHSSPARTRSSHSPSLGSAKSVENGLTASSPSLAAIRNADDADGLNQRGCSSRLGTPGPGSVNSSLISILSQPHLENESIDRGDGRSSRATRRGEDVGEAVGSESGAVTPLVSTSTDRQGAASPPPNPPPNENSAGHSHQTGTPNEPSVGTPSSDMSESSRNTEMTAKSMESLKGVNEEAKPRRRIPQRAEHQNAVVRGATCRLLLRLCNRLGPEKTLALPKDTRDAILLTGAKFLTEGSLETRLKRTHGTGCGWGRNGTFPLRQQTEDSRLRTKLASFDKLWMKKSRIGKTYETIPGRPAEASVMPPAPLIRVRGGWKQKRHACDFQNGVSSHIQSAMSRGKGSDERLNLHLPAVTASPKAPEENGASGTHLNKHLLKSGGKKVILVILEKQPLFIPGIIQKDRHKYGRNRQISIRCRFHIIVRSLRFKTGRSYCNYQGTFLHSCIDFNPNSSDTDNSTIVHPKLNTNGINLFPEERKRLLIYLAPVAKIGAPEDSTCNRQPARLWRFPYNLGTIAATI</sequence>
<gene>
    <name evidence="2" type="ORF">NTEN_LOCUS5083</name>
</gene>